<accession>A0A917HPY7</accession>
<dbReference type="RefSeq" id="WP_188505627.1">
    <property type="nucleotide sequence ID" value="NZ_BMER01000001.1"/>
</dbReference>
<dbReference type="PANTHER" id="PTHR31497:SF0">
    <property type="entry name" value="AUTOCRINE PROLIFERATION REPRESSOR PROTEIN A"/>
    <property type="match status" value="1"/>
</dbReference>
<dbReference type="Proteomes" id="UP000660862">
    <property type="component" value="Unassembled WGS sequence"/>
</dbReference>
<evidence type="ECO:0000313" key="2">
    <source>
        <dbReference type="Proteomes" id="UP000660862"/>
    </source>
</evidence>
<dbReference type="Pfam" id="PF10142">
    <property type="entry name" value="PhoPQ_related"/>
    <property type="match status" value="1"/>
</dbReference>
<evidence type="ECO:0000313" key="1">
    <source>
        <dbReference type="EMBL" id="GGG85767.1"/>
    </source>
</evidence>
<reference evidence="1" key="2">
    <citation type="submission" date="2020-09" db="EMBL/GenBank/DDBJ databases">
        <authorList>
            <person name="Sun Q."/>
            <person name="Zhou Y."/>
        </authorList>
    </citation>
    <scope>NUCLEOTIDE SEQUENCE</scope>
    <source>
        <strain evidence="1">CGMCC 1.12195</strain>
    </source>
</reference>
<dbReference type="EMBL" id="BMER01000001">
    <property type="protein sequence ID" value="GGG85767.1"/>
    <property type="molecule type" value="Genomic_DNA"/>
</dbReference>
<dbReference type="Gene3D" id="3.40.50.1820">
    <property type="entry name" value="alpha/beta hydrolase"/>
    <property type="match status" value="1"/>
</dbReference>
<name>A0A917HPY7_9SPHI</name>
<proteinExistence type="predicted"/>
<dbReference type="InterPro" id="IPR029058">
    <property type="entry name" value="AB_hydrolase_fold"/>
</dbReference>
<protein>
    <submittedName>
        <fullName evidence="1">PhoPQ-activated pathogenicity protein</fullName>
    </submittedName>
</protein>
<organism evidence="1 2">
    <name type="scientific">Parapedobacter pyrenivorans</name>
    <dbReference type="NCBI Taxonomy" id="1305674"/>
    <lineage>
        <taxon>Bacteria</taxon>
        <taxon>Pseudomonadati</taxon>
        <taxon>Bacteroidota</taxon>
        <taxon>Sphingobacteriia</taxon>
        <taxon>Sphingobacteriales</taxon>
        <taxon>Sphingobacteriaceae</taxon>
        <taxon>Parapedobacter</taxon>
    </lineage>
</organism>
<gene>
    <name evidence="1" type="ORF">GCM10007415_18940</name>
</gene>
<comment type="caution">
    <text evidence="1">The sequence shown here is derived from an EMBL/GenBank/DDBJ whole genome shotgun (WGS) entry which is preliminary data.</text>
</comment>
<dbReference type="SUPFAM" id="SSF53474">
    <property type="entry name" value="alpha/beta-Hydrolases"/>
    <property type="match status" value="1"/>
</dbReference>
<dbReference type="InterPro" id="IPR009199">
    <property type="entry name" value="PhoPQ-act_pathogen-rel_PqaA"/>
</dbReference>
<reference evidence="1" key="1">
    <citation type="journal article" date="2014" name="Int. J. Syst. Evol. Microbiol.">
        <title>Complete genome sequence of Corynebacterium casei LMG S-19264T (=DSM 44701T), isolated from a smear-ripened cheese.</title>
        <authorList>
            <consortium name="US DOE Joint Genome Institute (JGI-PGF)"/>
            <person name="Walter F."/>
            <person name="Albersmeier A."/>
            <person name="Kalinowski J."/>
            <person name="Ruckert C."/>
        </authorList>
    </citation>
    <scope>NUCLEOTIDE SEQUENCE</scope>
    <source>
        <strain evidence="1">CGMCC 1.12195</strain>
    </source>
</reference>
<keyword evidence="2" id="KW-1185">Reference proteome</keyword>
<sequence>MKKVLLSFLWVGSLCLSVGYGQTATDEVTPEDALYHYLGMNDGSYAWELKDVIKEGPITAYDIALTSQTWHGHVWKHQLTVIVPKKVKRSTALLFIDGGSVDSLGEPNWRDPRKNGVVRAVGRIAMENKAITAVLKQVPMQPLYGGRREDALISMTLHNYQQDNDYTWPLLFPMTKSALRAMDAIQEFTARELHQKVADFVVAGASKRGWTTWLTGASGDKRVKAIAPIVIDVVNMPANLSYQIAAYEEYSEEIKDYTDLGIPQGMGTESGRNIVTMVDPYSYRSKLTMPKMIFNGTNDPYWVVDAIKHYLDSIPGQNLLHYVPNAGHDLGDGKQAFRALGAFFGFTARGEPYPLTKWKTSIRDGKVFVDIEATPKHLEGVRLWSAHSEDRDFRDESWSSSDLRADGRTSSISTSVSLPNQGYKAFYLDLIYKDLKGNDYSQSTRVFVLDRNAIL</sequence>
<dbReference type="PIRSF" id="PIRSF014728">
    <property type="entry name" value="PqaA"/>
    <property type="match status" value="1"/>
</dbReference>
<dbReference type="PANTHER" id="PTHR31497">
    <property type="entry name" value="AUTOCRINE PROLIFERATION REPRESSOR PROTEIN A"/>
    <property type="match status" value="1"/>
</dbReference>
<dbReference type="AlphaFoldDB" id="A0A917HPY7"/>